<keyword evidence="2" id="KW-1185">Reference proteome</keyword>
<organism evidence="1 2">
    <name type="scientific">Symbiodinium microadriaticum</name>
    <name type="common">Dinoflagellate</name>
    <name type="synonym">Zooxanthella microadriatica</name>
    <dbReference type="NCBI Taxonomy" id="2951"/>
    <lineage>
        <taxon>Eukaryota</taxon>
        <taxon>Sar</taxon>
        <taxon>Alveolata</taxon>
        <taxon>Dinophyceae</taxon>
        <taxon>Suessiales</taxon>
        <taxon>Symbiodiniaceae</taxon>
        <taxon>Symbiodinium</taxon>
    </lineage>
</organism>
<dbReference type="AlphaFoldDB" id="A0A1Q9C8X3"/>
<dbReference type="OrthoDB" id="408863at2759"/>
<evidence type="ECO:0000313" key="2">
    <source>
        <dbReference type="Proteomes" id="UP000186817"/>
    </source>
</evidence>
<comment type="caution">
    <text evidence="1">The sequence shown here is derived from an EMBL/GenBank/DDBJ whole genome shotgun (WGS) entry which is preliminary data.</text>
</comment>
<protein>
    <submittedName>
        <fullName evidence="1">Uncharacterized protein</fullName>
    </submittedName>
</protein>
<dbReference type="Proteomes" id="UP000186817">
    <property type="component" value="Unassembled WGS sequence"/>
</dbReference>
<proteinExistence type="predicted"/>
<accession>A0A1Q9C8X3</accession>
<name>A0A1Q9C8X3_SYMMI</name>
<reference evidence="1 2" key="1">
    <citation type="submission" date="2016-02" db="EMBL/GenBank/DDBJ databases">
        <title>Genome analysis of coral dinoflagellate symbionts highlights evolutionary adaptations to a symbiotic lifestyle.</title>
        <authorList>
            <person name="Aranda M."/>
            <person name="Li Y."/>
            <person name="Liew Y.J."/>
            <person name="Baumgarten S."/>
            <person name="Simakov O."/>
            <person name="Wilson M."/>
            <person name="Piel J."/>
            <person name="Ashoor H."/>
            <person name="Bougouffa S."/>
            <person name="Bajic V.B."/>
            <person name="Ryu T."/>
            <person name="Ravasi T."/>
            <person name="Bayer T."/>
            <person name="Micklem G."/>
            <person name="Kim H."/>
            <person name="Bhak J."/>
            <person name="Lajeunesse T.C."/>
            <person name="Voolstra C.R."/>
        </authorList>
    </citation>
    <scope>NUCLEOTIDE SEQUENCE [LARGE SCALE GENOMIC DNA]</scope>
    <source>
        <strain evidence="1 2">CCMP2467</strain>
    </source>
</reference>
<gene>
    <name evidence="1" type="ORF">AK812_SmicGene40323</name>
</gene>
<evidence type="ECO:0000313" key="1">
    <source>
        <dbReference type="EMBL" id="OLP79392.1"/>
    </source>
</evidence>
<dbReference type="EMBL" id="LSRX01001490">
    <property type="protein sequence ID" value="OLP79392.1"/>
    <property type="molecule type" value="Genomic_DNA"/>
</dbReference>
<sequence length="399" mass="43971">MTSSAPVLRLLRLLVCFPSLAAPLWSSEEETLLAEFSVVQTSSLLKPLSPVESPHFEAASRWHPRFDHHFWDAFSPCISFSCRGRDMGHRHQMTWGQVLPSLLENGVCEECVYNACEKPRMFQLVRAPANAFSSLGFVAVGLFALFVTFLDLLHGPSRRQGPVILHGILFGTVLVAEGVASFAYHASLSLQMNVLDWRTMLVSFAAQGFGLVTASQALARHTVSSWLVAILFMAYSLILLLSLTLSCGCFCSIDEACDSPVWPMVWLGTGLVCLAAPVSVEWSFSYQCLQELQGQDSAQLRIVANARRLVRWFVWSSVALWLLGYACKLLDDHQIMCRPSSLFQFVGLMHLVMATAMLLSFLATRTCSNLLAVSLESDPFKCQAKAQPTRGAVGGSIPN</sequence>